<feature type="domain" description="Ig-like" evidence="10">
    <location>
        <begin position="142"/>
        <end position="236"/>
    </location>
</feature>
<feature type="transmembrane region" description="Helical" evidence="8">
    <location>
        <begin position="286"/>
        <end position="312"/>
    </location>
</feature>
<dbReference type="Pfam" id="PF07654">
    <property type="entry name" value="C1-set"/>
    <property type="match status" value="1"/>
</dbReference>
<reference evidence="11" key="3">
    <citation type="journal article" date="2016" name="Nat. Commun.">
        <title>The channel catfish genome sequence provides insights into the evolution of scale formation in teleosts.</title>
        <authorList>
            <person name="Liu Z."/>
            <person name="Liu S."/>
            <person name="Yao J."/>
            <person name="Bao L."/>
            <person name="Zhang J."/>
            <person name="Li Y."/>
            <person name="Jiang C."/>
            <person name="Sun L."/>
            <person name="Wang R."/>
            <person name="Zhang Y."/>
            <person name="Zhou T."/>
            <person name="Zeng Q."/>
            <person name="Fu Q."/>
            <person name="Gao S."/>
            <person name="Li N."/>
            <person name="Koren S."/>
            <person name="Jiang Y."/>
            <person name="Zimin A."/>
            <person name="Xu P."/>
            <person name="Phillippy A.M."/>
            <person name="Geng X."/>
            <person name="Song L."/>
            <person name="Sun F."/>
            <person name="Li C."/>
            <person name="Wang X."/>
            <person name="Chen A."/>
            <person name="Jin Y."/>
            <person name="Yuan Z."/>
            <person name="Yang Y."/>
            <person name="Tan S."/>
            <person name="Peatman E."/>
            <person name="Lu J."/>
            <person name="Qin Z."/>
            <person name="Dunham R."/>
            <person name="Li Z."/>
            <person name="Sonstegard T."/>
            <person name="Feng J."/>
            <person name="Danzmann R.G."/>
            <person name="Schroeder S."/>
            <person name="Scheffler B."/>
            <person name="Duke M.V."/>
            <person name="Ballard L."/>
            <person name="Kucuktas H."/>
            <person name="Kaltenboeck L."/>
            <person name="Liu H."/>
            <person name="Armbruster J."/>
            <person name="Xie Y."/>
            <person name="Kirby M.L."/>
            <person name="Tian Y."/>
            <person name="Flanagan M.E."/>
            <person name="Mu W."/>
            <person name="Waldbieser G.C."/>
        </authorList>
    </citation>
    <scope>NUCLEOTIDE SEQUENCE [LARGE SCALE GENOMIC DNA]</scope>
    <source>
        <strain evidence="11">SDA103</strain>
    </source>
</reference>
<feature type="chain" id="PRO_5035982260" evidence="9 12">
    <location>
        <begin position="22"/>
        <end position="327"/>
    </location>
</feature>
<dbReference type="PANTHER" id="PTHR19256">
    <property type="entry name" value="T-CELL RECEPTOR GAMMA CHAIN"/>
    <property type="match status" value="1"/>
</dbReference>
<dbReference type="InterPro" id="IPR036179">
    <property type="entry name" value="Ig-like_dom_sf"/>
</dbReference>
<dbReference type="Gene3D" id="2.60.40.10">
    <property type="entry name" value="Immunoglobulins"/>
    <property type="match status" value="2"/>
</dbReference>
<sequence precursor="true">MTMSNMTAACFLLVLIGCISAQFSHPGPWEIINRDRSKRMSCTVDSSVTLSSTALHWYRAKPGKALQRILYFAAGASTGTSENECLSRCNGGRKGNIFTLTITKVNDDDAATYYCALWRGWNEKVFSSGIRLYVTDGNTKVPKVSVYQVSRPQSNGKRVLLCQARGMFPDLVKFTWQAKGQGGETVELKDDEQLEQRDEDQEVKITSMLIVDKQKVKTNTFICSVQHGVSNKQNVNTPQDEEKPDADPDPVPVKPCPTPKEKEQEEKEEEEEETPIHGVFELRRSLYLFTVTYVILLVKCVLYFCTVLLLLYKRNTANKEMLGSKTR</sequence>
<feature type="compositionally biased region" description="Pro residues" evidence="7">
    <location>
        <begin position="249"/>
        <end position="258"/>
    </location>
</feature>
<dbReference type="SUPFAM" id="SSF48726">
    <property type="entry name" value="Immunoglobulin"/>
    <property type="match status" value="2"/>
</dbReference>
<gene>
    <name evidence="12" type="primary">LOC108267144</name>
</gene>
<dbReference type="OrthoDB" id="8924181at2759"/>
<name>A0A978WCA2_ICTPU</name>
<evidence type="ECO:0000313" key="12">
    <source>
        <dbReference type="RefSeq" id="NP_001316196.1"/>
    </source>
</evidence>
<dbReference type="InterPro" id="IPR013783">
    <property type="entry name" value="Ig-like_fold"/>
</dbReference>
<reference evidence="12" key="4">
    <citation type="submission" date="2025-08" db="UniProtKB">
        <authorList>
            <consortium name="RefSeq"/>
        </authorList>
    </citation>
    <scope>IDENTIFICATION</scope>
</reference>
<organism evidence="11 12">
    <name type="scientific">Ictalurus punctatus</name>
    <name type="common">Channel catfish</name>
    <name type="synonym">Silurus punctatus</name>
    <dbReference type="NCBI Taxonomy" id="7998"/>
    <lineage>
        <taxon>Eukaryota</taxon>
        <taxon>Metazoa</taxon>
        <taxon>Chordata</taxon>
        <taxon>Craniata</taxon>
        <taxon>Vertebrata</taxon>
        <taxon>Euteleostomi</taxon>
        <taxon>Actinopterygii</taxon>
        <taxon>Neopterygii</taxon>
        <taxon>Teleostei</taxon>
        <taxon>Ostariophysi</taxon>
        <taxon>Siluriformes</taxon>
        <taxon>Ictaluridae</taxon>
        <taxon>Ictalurus</taxon>
    </lineage>
</organism>
<evidence type="ECO:0000256" key="3">
    <source>
        <dbReference type="ARBA" id="ARBA00022989"/>
    </source>
</evidence>
<keyword evidence="3 8" id="KW-1133">Transmembrane helix</keyword>
<dbReference type="SMART" id="SM00406">
    <property type="entry name" value="IGv"/>
    <property type="match status" value="1"/>
</dbReference>
<proteinExistence type="predicted"/>
<evidence type="ECO:0000256" key="7">
    <source>
        <dbReference type="SAM" id="MobiDB-lite"/>
    </source>
</evidence>
<keyword evidence="4 8" id="KW-0472">Membrane</keyword>
<evidence type="ECO:0000256" key="1">
    <source>
        <dbReference type="ARBA" id="ARBA00004370"/>
    </source>
</evidence>
<dbReference type="GeneID" id="108267144"/>
<evidence type="ECO:0000256" key="4">
    <source>
        <dbReference type="ARBA" id="ARBA00023136"/>
    </source>
</evidence>
<dbReference type="InterPro" id="IPR003599">
    <property type="entry name" value="Ig_sub"/>
</dbReference>
<dbReference type="AlphaFoldDB" id="A0A978WCA2"/>
<keyword evidence="5" id="KW-0675">Receptor</keyword>
<keyword evidence="9 12" id="KW-0732">Signal</keyword>
<evidence type="ECO:0000256" key="6">
    <source>
        <dbReference type="ARBA" id="ARBA00023319"/>
    </source>
</evidence>
<keyword evidence="11" id="KW-1185">Reference proteome</keyword>
<dbReference type="InterPro" id="IPR013106">
    <property type="entry name" value="Ig_V-set"/>
</dbReference>
<dbReference type="GO" id="GO:0016020">
    <property type="term" value="C:membrane"/>
    <property type="evidence" value="ECO:0007669"/>
    <property type="project" value="UniProtKB-SubCell"/>
</dbReference>
<keyword evidence="2 8" id="KW-0812">Transmembrane</keyword>
<dbReference type="KEGG" id="ipu:108267144"/>
<dbReference type="Proteomes" id="UP000221080">
    <property type="component" value="Chromosome 7"/>
</dbReference>
<comment type="subcellular location">
    <subcellularLocation>
        <location evidence="1">Membrane</location>
    </subcellularLocation>
</comment>
<dbReference type="InterPro" id="IPR051117">
    <property type="entry name" value="TRG_var/const_region"/>
</dbReference>
<feature type="region of interest" description="Disordered" evidence="7">
    <location>
        <begin position="232"/>
        <end position="275"/>
    </location>
</feature>
<dbReference type="PANTHER" id="PTHR19256:SF65">
    <property type="entry name" value="T CELL RECEPTOR GAMMA CONSTANT 1-RELATED"/>
    <property type="match status" value="1"/>
</dbReference>
<evidence type="ECO:0000256" key="8">
    <source>
        <dbReference type="SAM" id="Phobius"/>
    </source>
</evidence>
<dbReference type="InterPro" id="IPR003597">
    <property type="entry name" value="Ig_C1-set"/>
</dbReference>
<evidence type="ECO:0000256" key="9">
    <source>
        <dbReference type="SAM" id="SignalP"/>
    </source>
</evidence>
<dbReference type="InterPro" id="IPR007110">
    <property type="entry name" value="Ig-like_dom"/>
</dbReference>
<evidence type="ECO:0000256" key="2">
    <source>
        <dbReference type="ARBA" id="ARBA00022692"/>
    </source>
</evidence>
<dbReference type="PROSITE" id="PS50835">
    <property type="entry name" value="IG_LIKE"/>
    <property type="match status" value="2"/>
</dbReference>
<protein>
    <submittedName>
        <fullName evidence="12">Uncharacterized LOC108267144 precursor</fullName>
    </submittedName>
</protein>
<keyword evidence="6" id="KW-0393">Immunoglobulin domain</keyword>
<accession>A0A978WCA2</accession>
<evidence type="ECO:0000313" key="11">
    <source>
        <dbReference type="Proteomes" id="UP000221080"/>
    </source>
</evidence>
<feature type="signal peptide" evidence="9 12">
    <location>
        <begin position="1"/>
        <end position="21"/>
    </location>
</feature>
<dbReference type="SMART" id="SM00407">
    <property type="entry name" value="IGc1"/>
    <property type="match status" value="1"/>
</dbReference>
<dbReference type="RefSeq" id="NP_001316196.1">
    <property type="nucleotide sequence ID" value="NM_001329267.1"/>
</dbReference>
<evidence type="ECO:0000256" key="5">
    <source>
        <dbReference type="ARBA" id="ARBA00023170"/>
    </source>
</evidence>
<reference evidence="12" key="2">
    <citation type="journal article" date="2014" name="Immunogenetics">
        <title>Identification and characterization of TCRgamma and TCRdelta chains in channel catfish, Ictalurus punctatus.</title>
        <authorList>
            <person name="Moulana M."/>
            <person name="Taylor E.B."/>
            <person name="Edholm E.S."/>
            <person name="Quiniou S.M."/>
            <person name="Wilson M."/>
            <person name="Bengten E."/>
        </authorList>
    </citation>
    <scope>NUCLEOTIDE SEQUENCE</scope>
</reference>
<dbReference type="SMART" id="SM00409">
    <property type="entry name" value="IG"/>
    <property type="match status" value="1"/>
</dbReference>
<evidence type="ECO:0000259" key="10">
    <source>
        <dbReference type="PROSITE" id="PS50835"/>
    </source>
</evidence>
<reference evidence="12" key="1">
    <citation type="journal article" date="2012" name="BMC Genomics">
        <title>Efficient assembly and annotation of the transcriptome of catfish by RNA-Seq analysis of a doubled haploid homozygote.</title>
        <authorList>
            <person name="Liu S."/>
            <person name="Zhang Y."/>
            <person name="Zhou Z."/>
            <person name="Waldbieser G."/>
            <person name="Sun F."/>
            <person name="Lu J."/>
            <person name="Zhang J."/>
            <person name="Jiang Y."/>
            <person name="Zhang H."/>
            <person name="Wang X."/>
            <person name="Rajendran K.V."/>
            <person name="Khoo L."/>
            <person name="Kucuktas H."/>
            <person name="Peatman E."/>
            <person name="Liu Z."/>
        </authorList>
    </citation>
    <scope>NUCLEOTIDE SEQUENCE</scope>
</reference>
<dbReference type="Pfam" id="PF07686">
    <property type="entry name" value="V-set"/>
    <property type="match status" value="1"/>
</dbReference>
<feature type="domain" description="Ig-like" evidence="10">
    <location>
        <begin position="40"/>
        <end position="115"/>
    </location>
</feature>